<evidence type="ECO:0000256" key="5">
    <source>
        <dbReference type="ARBA" id="ARBA00044965"/>
    </source>
</evidence>
<evidence type="ECO:0000256" key="1">
    <source>
        <dbReference type="ARBA" id="ARBA00010479"/>
    </source>
</evidence>
<dbReference type="FunFam" id="3.30.1140.60:FF:000001">
    <property type="entry name" value="F-actin-capping protein subunit alpha"/>
    <property type="match status" value="1"/>
</dbReference>
<comment type="subunit">
    <text evidence="5">Component of the F-actin capping complex, composed of a heterodimer of an alpha and a beta subunit.</text>
</comment>
<sequence length="295" mass="33626">MASDYDEPISDQEKVRIVSDFILLAPPGEFNEVFNDVRTLLSNDTLLREGASSAFAQYNKDQLTPVDIEGSDHKALITHYNDLGEGRFYDPRAKRSFRYDHLRKEASDFQPFTGAGPGGDSGQGETWRSAFEDAWSYYARDHYRHGASAIFDQSDGQQITLVACLEDHQFQSQNFWNGRWRSIWTVNFTVGASTADVKGLVKVQVHYYEDGNVQLVSSKEIKSTLAITNEQQAAKEFVQIVGDAENEYQQAISENYQTMSETTFKALRRQLPLTRTKIDWTKILNYKIGSELKHH</sequence>
<dbReference type="FunFam" id="3.90.1150.210:FF:000003">
    <property type="entry name" value="F-actin-capping protein subunit alpha"/>
    <property type="match status" value="1"/>
</dbReference>
<keyword evidence="3 6" id="KW-0117">Actin capping</keyword>
<dbReference type="Pfam" id="PF01267">
    <property type="entry name" value="F-actin_cap_A"/>
    <property type="match status" value="1"/>
</dbReference>
<comment type="similarity">
    <text evidence="1 6">Belongs to the F-actin-capping protein alpha subunit family.</text>
</comment>
<dbReference type="Gene3D" id="3.90.1150.210">
    <property type="entry name" value="F-actin capping protein, beta subunit"/>
    <property type="match status" value="1"/>
</dbReference>
<keyword evidence="4 6" id="KW-0009">Actin-binding</keyword>
<dbReference type="PRINTS" id="PR00191">
    <property type="entry name" value="FACTINCAPA"/>
</dbReference>
<dbReference type="GO" id="GO:0008290">
    <property type="term" value="C:F-actin capping protein complex"/>
    <property type="evidence" value="ECO:0007669"/>
    <property type="project" value="UniProtKB-UniRule"/>
</dbReference>
<dbReference type="PROSITE" id="PS00748">
    <property type="entry name" value="F_ACTIN_CAPPING_A_1"/>
    <property type="match status" value="1"/>
</dbReference>
<dbReference type="EMBL" id="GGLE01002776">
    <property type="protein sequence ID" value="MBY06902.1"/>
    <property type="molecule type" value="Transcribed_RNA"/>
</dbReference>
<dbReference type="InterPro" id="IPR042276">
    <property type="entry name" value="CapZ_alpha/beta_2"/>
</dbReference>
<dbReference type="SUPFAM" id="SSF90096">
    <property type="entry name" value="Subunits of heterodimeric actin filament capping protein Capz"/>
    <property type="match status" value="1"/>
</dbReference>
<evidence type="ECO:0000256" key="4">
    <source>
        <dbReference type="ARBA" id="ARBA00023203"/>
    </source>
</evidence>
<proteinExistence type="inferred from homology"/>
<evidence type="ECO:0000256" key="2">
    <source>
        <dbReference type="ARBA" id="ARBA00014038"/>
    </source>
</evidence>
<protein>
    <recommendedName>
        <fullName evidence="2 6">F-actin-capping protein subunit alpha</fullName>
    </recommendedName>
</protein>
<organism evidence="7">
    <name type="scientific">Ornithodoros turicata</name>
    <dbReference type="NCBI Taxonomy" id="34597"/>
    <lineage>
        <taxon>Eukaryota</taxon>
        <taxon>Metazoa</taxon>
        <taxon>Ecdysozoa</taxon>
        <taxon>Arthropoda</taxon>
        <taxon>Chelicerata</taxon>
        <taxon>Arachnida</taxon>
        <taxon>Acari</taxon>
        <taxon>Parasitiformes</taxon>
        <taxon>Ixodida</taxon>
        <taxon>Ixodoidea</taxon>
        <taxon>Argasidae</taxon>
        <taxon>Ornithodorinae</taxon>
        <taxon>Ornithodoros</taxon>
    </lineage>
</organism>
<dbReference type="GO" id="GO:0051015">
    <property type="term" value="F:actin filament binding"/>
    <property type="evidence" value="ECO:0007669"/>
    <property type="project" value="TreeGrafter"/>
</dbReference>
<evidence type="ECO:0000256" key="6">
    <source>
        <dbReference type="RuleBase" id="RU365077"/>
    </source>
</evidence>
<dbReference type="InterPro" id="IPR017865">
    <property type="entry name" value="F-actin_cap_asu_CS"/>
</dbReference>
<evidence type="ECO:0000256" key="3">
    <source>
        <dbReference type="ARBA" id="ARBA00022467"/>
    </source>
</evidence>
<dbReference type="InterPro" id="IPR042489">
    <property type="entry name" value="CapZ_alpha_1"/>
</dbReference>
<evidence type="ECO:0000313" key="7">
    <source>
        <dbReference type="EMBL" id="MBY06902.1"/>
    </source>
</evidence>
<name>A0A2R5LBN4_9ACAR</name>
<dbReference type="GO" id="GO:0051016">
    <property type="term" value="P:barbed-end actin filament capping"/>
    <property type="evidence" value="ECO:0007669"/>
    <property type="project" value="UniProtKB-UniRule"/>
</dbReference>
<comment type="subunit">
    <text evidence="6">Heterodimer of an alpha and a beta subunit.</text>
</comment>
<reference evidence="7" key="1">
    <citation type="submission" date="2018-03" db="EMBL/GenBank/DDBJ databases">
        <title>The relapsing fever spirochete Borrelia turicatae persists in the highly oxidative environment of its soft-bodied tick vector.</title>
        <authorList>
            <person name="Bourret T.J."/>
            <person name="Boyle W.K."/>
            <person name="Valenzuela J.G."/>
            <person name="Oliveira F."/>
            <person name="Lopez J.E."/>
        </authorList>
    </citation>
    <scope>NUCLEOTIDE SEQUENCE</scope>
    <source>
        <strain evidence="7">Kansas strain/isolate</strain>
        <tissue evidence="7">Salivary glands</tissue>
    </source>
</reference>
<dbReference type="InterPro" id="IPR002189">
    <property type="entry name" value="CapZ_alpha"/>
</dbReference>
<dbReference type="Gene3D" id="3.30.1140.60">
    <property type="entry name" value="F-actin capping protein, alpha subunit"/>
    <property type="match status" value="1"/>
</dbReference>
<dbReference type="InterPro" id="IPR037282">
    <property type="entry name" value="CapZ_alpha/beta"/>
</dbReference>
<dbReference type="PANTHER" id="PTHR10653">
    <property type="entry name" value="F-ACTIN-CAPPING PROTEIN SUBUNIT ALPHA"/>
    <property type="match status" value="1"/>
</dbReference>
<dbReference type="AlphaFoldDB" id="A0A2R5LBN4"/>
<comment type="function">
    <text evidence="6">F-actin-capping proteins bind in a Ca(2+)-independent manner to the fast growing ends of actin filaments (barbed end) thereby blocking the exchange of subunits at these ends. Unlike other capping proteins (such as gelsolin and severin), these proteins do not sever actin filaments.</text>
</comment>
<dbReference type="GO" id="GO:0030863">
    <property type="term" value="C:cortical cytoskeleton"/>
    <property type="evidence" value="ECO:0007669"/>
    <property type="project" value="TreeGrafter"/>
</dbReference>
<dbReference type="PANTHER" id="PTHR10653:SF0">
    <property type="entry name" value="F-ACTIN-CAPPING PROTEIN SUBUNIT ALPHA"/>
    <property type="match status" value="1"/>
</dbReference>
<accession>A0A2R5LBN4</accession>
<dbReference type="GO" id="GO:0030036">
    <property type="term" value="P:actin cytoskeleton organization"/>
    <property type="evidence" value="ECO:0007669"/>
    <property type="project" value="TreeGrafter"/>
</dbReference>